<dbReference type="AlphaFoldDB" id="A0A0R2KH57"/>
<evidence type="ECO:0000313" key="2">
    <source>
        <dbReference type="Proteomes" id="UP000051500"/>
    </source>
</evidence>
<name>A0A0R2KH57_9LACO</name>
<reference evidence="1 2" key="1">
    <citation type="journal article" date="2015" name="Genome Announc.">
        <title>Expanding the biotechnology potential of lactobacilli through comparative genomics of 213 strains and associated genera.</title>
        <authorList>
            <person name="Sun Z."/>
            <person name="Harris H.M."/>
            <person name="McCann A."/>
            <person name="Guo C."/>
            <person name="Argimon S."/>
            <person name="Zhang W."/>
            <person name="Yang X."/>
            <person name="Jeffery I.B."/>
            <person name="Cooney J.C."/>
            <person name="Kagawa T.F."/>
            <person name="Liu W."/>
            <person name="Song Y."/>
            <person name="Salvetti E."/>
            <person name="Wrobel A."/>
            <person name="Rasinkangas P."/>
            <person name="Parkhill J."/>
            <person name="Rea M.C."/>
            <person name="O'Sullivan O."/>
            <person name="Ritari J."/>
            <person name="Douillard F.P."/>
            <person name="Paul Ross R."/>
            <person name="Yang R."/>
            <person name="Briner A.E."/>
            <person name="Felis G.E."/>
            <person name="de Vos W.M."/>
            <person name="Barrangou R."/>
            <person name="Klaenhammer T.R."/>
            <person name="Caufield P.W."/>
            <person name="Cui Y."/>
            <person name="Zhang H."/>
            <person name="O'Toole P.W."/>
        </authorList>
    </citation>
    <scope>NUCLEOTIDE SEQUENCE [LARGE SCALE GENOMIC DNA]</scope>
    <source>
        <strain evidence="1 2">DSM 22408</strain>
    </source>
</reference>
<dbReference type="EMBL" id="JQBZ01000025">
    <property type="protein sequence ID" value="KRN88689.1"/>
    <property type="molecule type" value="Genomic_DNA"/>
</dbReference>
<evidence type="ECO:0000313" key="1">
    <source>
        <dbReference type="EMBL" id="KRN88689.1"/>
    </source>
</evidence>
<dbReference type="Proteomes" id="UP000051500">
    <property type="component" value="Unassembled WGS sequence"/>
</dbReference>
<proteinExistence type="predicted"/>
<protein>
    <submittedName>
        <fullName evidence="1">Uncharacterized protein</fullName>
    </submittedName>
</protein>
<gene>
    <name evidence="1" type="ORF">IV53_GL000655</name>
</gene>
<accession>A0A0R2KH57</accession>
<organism evidence="1 2">
    <name type="scientific">Ligilactobacillus ceti DSM 22408</name>
    <dbReference type="NCBI Taxonomy" id="1122146"/>
    <lineage>
        <taxon>Bacteria</taxon>
        <taxon>Bacillati</taxon>
        <taxon>Bacillota</taxon>
        <taxon>Bacilli</taxon>
        <taxon>Lactobacillales</taxon>
        <taxon>Lactobacillaceae</taxon>
        <taxon>Ligilactobacillus</taxon>
    </lineage>
</organism>
<dbReference type="STRING" id="1122146.IV53_GL000655"/>
<comment type="caution">
    <text evidence="1">The sequence shown here is derived from an EMBL/GenBank/DDBJ whole genome shotgun (WGS) entry which is preliminary data.</text>
</comment>
<dbReference type="PATRIC" id="fig|1122146.4.peg.673"/>
<sequence>MFLTCLIFRTFRNCSASALQFFLCISPLRRKAINMQRKKENKIIIDWRHEYNIESIELDMESAKKWTNIDIEDSDTLEDYQKRVQEFIDAEYNRPEYNTIRKFDRHRGYSLALPDEDGFCDDEPLMCEVRDKSIFYKDKLKIEEKESREDIEMLIQTALKKDVADLVIAHILDSVPIREFAMMRNPREKGMTDVDYRELINRKANNLGHQLARAKKILKNIFEKTSDLAISQGYLLEGQEIPSKKKSSHRR</sequence>
<keyword evidence="2" id="KW-1185">Reference proteome</keyword>